<organism evidence="1 2">
    <name type="scientific">Eumeta variegata</name>
    <name type="common">Bagworm moth</name>
    <name type="synonym">Eumeta japonica</name>
    <dbReference type="NCBI Taxonomy" id="151549"/>
    <lineage>
        <taxon>Eukaryota</taxon>
        <taxon>Metazoa</taxon>
        <taxon>Ecdysozoa</taxon>
        <taxon>Arthropoda</taxon>
        <taxon>Hexapoda</taxon>
        <taxon>Insecta</taxon>
        <taxon>Pterygota</taxon>
        <taxon>Neoptera</taxon>
        <taxon>Endopterygota</taxon>
        <taxon>Lepidoptera</taxon>
        <taxon>Glossata</taxon>
        <taxon>Ditrysia</taxon>
        <taxon>Tineoidea</taxon>
        <taxon>Psychidae</taxon>
        <taxon>Oiketicinae</taxon>
        <taxon>Eumeta</taxon>
    </lineage>
</organism>
<dbReference type="Proteomes" id="UP000299102">
    <property type="component" value="Unassembled WGS sequence"/>
</dbReference>
<keyword evidence="2" id="KW-1185">Reference proteome</keyword>
<name>A0A4C1W8W7_EUMVA</name>
<sequence>MSRNECRLKSFAFEAHVVRGGSAPPQTCIDVQSPTATTVHHEPLRLQTVRMSYARNKHQRVVGLLSKNRMSDGKCRDRGGVDYWNSHSLDET</sequence>
<comment type="caution">
    <text evidence="1">The sequence shown here is derived from an EMBL/GenBank/DDBJ whole genome shotgun (WGS) entry which is preliminary data.</text>
</comment>
<gene>
    <name evidence="1" type="ORF">EVAR_79667_1</name>
</gene>
<evidence type="ECO:0000313" key="1">
    <source>
        <dbReference type="EMBL" id="GBP47818.1"/>
    </source>
</evidence>
<reference evidence="1 2" key="1">
    <citation type="journal article" date="2019" name="Commun. Biol.">
        <title>The bagworm genome reveals a unique fibroin gene that provides high tensile strength.</title>
        <authorList>
            <person name="Kono N."/>
            <person name="Nakamura H."/>
            <person name="Ohtoshi R."/>
            <person name="Tomita M."/>
            <person name="Numata K."/>
            <person name="Arakawa K."/>
        </authorList>
    </citation>
    <scope>NUCLEOTIDE SEQUENCE [LARGE SCALE GENOMIC DNA]</scope>
</reference>
<accession>A0A4C1W8W7</accession>
<dbReference type="EMBL" id="BGZK01000510">
    <property type="protein sequence ID" value="GBP47818.1"/>
    <property type="molecule type" value="Genomic_DNA"/>
</dbReference>
<dbReference type="AlphaFoldDB" id="A0A4C1W8W7"/>
<protein>
    <submittedName>
        <fullName evidence="1">Uncharacterized protein</fullName>
    </submittedName>
</protein>
<evidence type="ECO:0000313" key="2">
    <source>
        <dbReference type="Proteomes" id="UP000299102"/>
    </source>
</evidence>
<proteinExistence type="predicted"/>